<dbReference type="AlphaFoldDB" id="A0A8B6D6I0"/>
<protein>
    <submittedName>
        <fullName evidence="1">Uncharacterized protein</fullName>
    </submittedName>
</protein>
<dbReference type="EMBL" id="UYJE01002882">
    <property type="protein sequence ID" value="VDI14599.1"/>
    <property type="molecule type" value="Genomic_DNA"/>
</dbReference>
<evidence type="ECO:0000313" key="2">
    <source>
        <dbReference type="Proteomes" id="UP000596742"/>
    </source>
</evidence>
<dbReference type="Proteomes" id="UP000596742">
    <property type="component" value="Unassembled WGS sequence"/>
</dbReference>
<keyword evidence="2" id="KW-1185">Reference proteome</keyword>
<comment type="caution">
    <text evidence="1">The sequence shown here is derived from an EMBL/GenBank/DDBJ whole genome shotgun (WGS) entry which is preliminary data.</text>
</comment>
<sequence length="102" mass="11197">MEGVTLVTITVRVIHGAVLMAIPALDTQGALKVIILRGRQMLENLGQVKSMNTHSGRQNRIATLENRQQNGSDRFGTRHLIPIQPSLPASFEPGHPPPSYHI</sequence>
<reference evidence="1" key="1">
    <citation type="submission" date="2018-11" db="EMBL/GenBank/DDBJ databases">
        <authorList>
            <person name="Alioto T."/>
            <person name="Alioto T."/>
        </authorList>
    </citation>
    <scope>NUCLEOTIDE SEQUENCE</scope>
</reference>
<gene>
    <name evidence="1" type="ORF">MGAL_10B008426</name>
</gene>
<proteinExistence type="predicted"/>
<organism evidence="1 2">
    <name type="scientific">Mytilus galloprovincialis</name>
    <name type="common">Mediterranean mussel</name>
    <dbReference type="NCBI Taxonomy" id="29158"/>
    <lineage>
        <taxon>Eukaryota</taxon>
        <taxon>Metazoa</taxon>
        <taxon>Spiralia</taxon>
        <taxon>Lophotrochozoa</taxon>
        <taxon>Mollusca</taxon>
        <taxon>Bivalvia</taxon>
        <taxon>Autobranchia</taxon>
        <taxon>Pteriomorphia</taxon>
        <taxon>Mytilida</taxon>
        <taxon>Mytiloidea</taxon>
        <taxon>Mytilidae</taxon>
        <taxon>Mytilinae</taxon>
        <taxon>Mytilus</taxon>
    </lineage>
</organism>
<accession>A0A8B6D6I0</accession>
<name>A0A8B6D6I0_MYTGA</name>
<evidence type="ECO:0000313" key="1">
    <source>
        <dbReference type="EMBL" id="VDI14599.1"/>
    </source>
</evidence>